<keyword evidence="6" id="KW-0902">Two-component regulatory system</keyword>
<dbReference type="CDD" id="cd00082">
    <property type="entry name" value="HisKA"/>
    <property type="match status" value="1"/>
</dbReference>
<reference evidence="9 10" key="1">
    <citation type="submission" date="2018-06" db="EMBL/GenBank/DDBJ databases">
        <authorList>
            <consortium name="Pathogen Informatics"/>
            <person name="Doyle S."/>
        </authorList>
    </citation>
    <scope>NUCLEOTIDE SEQUENCE [LARGE SCALE GENOMIC DNA]</scope>
    <source>
        <strain evidence="9 10">NCTC13100</strain>
    </source>
</reference>
<dbReference type="InterPro" id="IPR004358">
    <property type="entry name" value="Sig_transdc_His_kin-like_C"/>
</dbReference>
<name>A0A379DHX1_9PORP</name>
<keyword evidence="5 9" id="KW-0418">Kinase</keyword>
<dbReference type="Gene3D" id="3.30.565.10">
    <property type="entry name" value="Histidine kinase-like ATPase, C-terminal domain"/>
    <property type="match status" value="1"/>
</dbReference>
<dbReference type="Gene3D" id="1.10.287.130">
    <property type="match status" value="1"/>
</dbReference>
<dbReference type="PROSITE" id="PS50109">
    <property type="entry name" value="HIS_KIN"/>
    <property type="match status" value="1"/>
</dbReference>
<dbReference type="InterPro" id="IPR003661">
    <property type="entry name" value="HisK_dim/P_dom"/>
</dbReference>
<evidence type="ECO:0000256" key="2">
    <source>
        <dbReference type="ARBA" id="ARBA00012438"/>
    </source>
</evidence>
<dbReference type="InterPro" id="IPR005467">
    <property type="entry name" value="His_kinase_dom"/>
</dbReference>
<dbReference type="SUPFAM" id="SSF47384">
    <property type="entry name" value="Homodimeric domain of signal transducing histidine kinase"/>
    <property type="match status" value="1"/>
</dbReference>
<evidence type="ECO:0000256" key="5">
    <source>
        <dbReference type="ARBA" id="ARBA00022777"/>
    </source>
</evidence>
<dbReference type="SUPFAM" id="SSF55874">
    <property type="entry name" value="ATPase domain of HSP90 chaperone/DNA topoisomerase II/histidine kinase"/>
    <property type="match status" value="1"/>
</dbReference>
<keyword evidence="4 9" id="KW-0808">Transferase</keyword>
<sequence length="511" mass="58189">MNSKGPKHHLGLPVLVCICLLVLAVYQGIWLTDRYHKEHDRLSEEVAECLALADYTELESRMQKLRKDPASQGKIDVSRGYSENGRMTQQVSINYNDTVRPNLKMNSAFRDTVSLKRIEDFLTVGQLSYKGIHAALDHITDIDFKLTDSLLSYALEERNIHVEHRLFLIRIQDSLFQATDSATLSSPLYAPKPTGKILARGKGDMTPDPIDDFTEYKIPVWISTKKTDYLFPFEFSMRFAYYMKVSGLSFLALKNMNGLIMLSLFTILLTMFAMTYLWKTLLRIEKIKEMERNFVHNITHELKTPLSVAMAAKEVLQYEENPLPSEKRTQYLNIIGNKLEELGELINQILLLGRAGKNPETARTIQVNEYLTKIAEEFRLRIPGNGTLDLELDENLQIVIRPQDFNAIIYALLDNALKYSIEEIFIKITARTKGKGKVEITVSDHGKGIPAAALPYIFDQFYRVPEGDVQNVRGYGLGLSHAKELMRHYSGSIDVKSTPGTGSIFILHFIK</sequence>
<evidence type="ECO:0000259" key="8">
    <source>
        <dbReference type="PROSITE" id="PS50109"/>
    </source>
</evidence>
<dbReference type="GO" id="GO:0004721">
    <property type="term" value="F:phosphoprotein phosphatase activity"/>
    <property type="evidence" value="ECO:0007669"/>
    <property type="project" value="TreeGrafter"/>
</dbReference>
<organism evidence="9 10">
    <name type="scientific">Porphyromonas macacae</name>
    <dbReference type="NCBI Taxonomy" id="28115"/>
    <lineage>
        <taxon>Bacteria</taxon>
        <taxon>Pseudomonadati</taxon>
        <taxon>Bacteroidota</taxon>
        <taxon>Bacteroidia</taxon>
        <taxon>Bacteroidales</taxon>
        <taxon>Porphyromonadaceae</taxon>
        <taxon>Porphyromonas</taxon>
    </lineage>
</organism>
<evidence type="ECO:0000313" key="9">
    <source>
        <dbReference type="EMBL" id="SUB77752.1"/>
    </source>
</evidence>
<dbReference type="PANTHER" id="PTHR45453">
    <property type="entry name" value="PHOSPHATE REGULON SENSOR PROTEIN PHOR"/>
    <property type="match status" value="1"/>
</dbReference>
<evidence type="ECO:0000256" key="7">
    <source>
        <dbReference type="SAM" id="Phobius"/>
    </source>
</evidence>
<feature type="transmembrane region" description="Helical" evidence="7">
    <location>
        <begin position="12"/>
        <end position="31"/>
    </location>
</feature>
<keyword evidence="7" id="KW-0472">Membrane</keyword>
<evidence type="ECO:0000256" key="4">
    <source>
        <dbReference type="ARBA" id="ARBA00022679"/>
    </source>
</evidence>
<comment type="catalytic activity">
    <reaction evidence="1">
        <text>ATP + protein L-histidine = ADP + protein N-phospho-L-histidine.</text>
        <dbReference type="EC" id="2.7.13.3"/>
    </reaction>
</comment>
<accession>A0A379DHX1</accession>
<dbReference type="InterPro" id="IPR036890">
    <property type="entry name" value="HATPase_C_sf"/>
</dbReference>
<dbReference type="Pfam" id="PF02518">
    <property type="entry name" value="HATPase_c"/>
    <property type="match status" value="1"/>
</dbReference>
<dbReference type="EMBL" id="UGTI01000001">
    <property type="protein sequence ID" value="SUB77752.1"/>
    <property type="molecule type" value="Genomic_DNA"/>
</dbReference>
<feature type="transmembrane region" description="Helical" evidence="7">
    <location>
        <begin position="259"/>
        <end position="278"/>
    </location>
</feature>
<keyword evidence="7" id="KW-0812">Transmembrane</keyword>
<dbReference type="GO" id="GO:0000155">
    <property type="term" value="F:phosphorelay sensor kinase activity"/>
    <property type="evidence" value="ECO:0007669"/>
    <property type="project" value="InterPro"/>
</dbReference>
<evidence type="ECO:0000256" key="6">
    <source>
        <dbReference type="ARBA" id="ARBA00023012"/>
    </source>
</evidence>
<dbReference type="Proteomes" id="UP000254263">
    <property type="component" value="Unassembled WGS sequence"/>
</dbReference>
<evidence type="ECO:0000256" key="3">
    <source>
        <dbReference type="ARBA" id="ARBA00022553"/>
    </source>
</evidence>
<dbReference type="SMART" id="SM00387">
    <property type="entry name" value="HATPase_c"/>
    <property type="match status" value="1"/>
</dbReference>
<dbReference type="PANTHER" id="PTHR45453:SF1">
    <property type="entry name" value="PHOSPHATE REGULON SENSOR PROTEIN PHOR"/>
    <property type="match status" value="1"/>
</dbReference>
<gene>
    <name evidence="9" type="primary">arlS</name>
    <name evidence="9" type="ORF">NCTC13100_00891</name>
</gene>
<dbReference type="CDD" id="cd00075">
    <property type="entry name" value="HATPase"/>
    <property type="match status" value="1"/>
</dbReference>
<keyword evidence="3" id="KW-0597">Phosphoprotein</keyword>
<dbReference type="InterPro" id="IPR050351">
    <property type="entry name" value="BphY/WalK/GraS-like"/>
</dbReference>
<dbReference type="RefSeq" id="WP_018360722.1">
    <property type="nucleotide sequence ID" value="NZ_UGTI01000001.1"/>
</dbReference>
<dbReference type="EC" id="2.7.13.3" evidence="2"/>
<evidence type="ECO:0000313" key="10">
    <source>
        <dbReference type="Proteomes" id="UP000254263"/>
    </source>
</evidence>
<evidence type="ECO:0000256" key="1">
    <source>
        <dbReference type="ARBA" id="ARBA00000085"/>
    </source>
</evidence>
<dbReference type="InterPro" id="IPR003594">
    <property type="entry name" value="HATPase_dom"/>
</dbReference>
<dbReference type="AlphaFoldDB" id="A0A379DHX1"/>
<dbReference type="InterPro" id="IPR036097">
    <property type="entry name" value="HisK_dim/P_sf"/>
</dbReference>
<dbReference type="Pfam" id="PF00512">
    <property type="entry name" value="HisKA"/>
    <property type="match status" value="1"/>
</dbReference>
<feature type="domain" description="Histidine kinase" evidence="8">
    <location>
        <begin position="297"/>
        <end position="511"/>
    </location>
</feature>
<dbReference type="GO" id="GO:0016036">
    <property type="term" value="P:cellular response to phosphate starvation"/>
    <property type="evidence" value="ECO:0007669"/>
    <property type="project" value="TreeGrafter"/>
</dbReference>
<keyword evidence="7" id="KW-1133">Transmembrane helix</keyword>
<protein>
    <recommendedName>
        <fullName evidence="2">histidine kinase</fullName>
        <ecNumber evidence="2">2.7.13.3</ecNumber>
    </recommendedName>
</protein>
<proteinExistence type="predicted"/>
<dbReference type="GO" id="GO:0005886">
    <property type="term" value="C:plasma membrane"/>
    <property type="evidence" value="ECO:0007669"/>
    <property type="project" value="TreeGrafter"/>
</dbReference>
<dbReference type="PRINTS" id="PR00344">
    <property type="entry name" value="BCTRLSENSOR"/>
</dbReference>
<dbReference type="SMART" id="SM00388">
    <property type="entry name" value="HisKA"/>
    <property type="match status" value="1"/>
</dbReference>